<keyword evidence="2 5" id="KW-0812">Transmembrane</keyword>
<dbReference type="Pfam" id="PF07681">
    <property type="entry name" value="DoxX"/>
    <property type="match status" value="1"/>
</dbReference>
<evidence type="ECO:0000256" key="1">
    <source>
        <dbReference type="ARBA" id="ARBA00004141"/>
    </source>
</evidence>
<feature type="transmembrane region" description="Helical" evidence="5">
    <location>
        <begin position="48"/>
        <end position="73"/>
    </location>
</feature>
<evidence type="ECO:0000313" key="6">
    <source>
        <dbReference type="EMBL" id="OAB80399.1"/>
    </source>
</evidence>
<name>A0A167J7H1_9FLAO</name>
<dbReference type="AlphaFoldDB" id="A0A167J7H1"/>
<dbReference type="STRING" id="1763537.ULVI_06600"/>
<dbReference type="RefSeq" id="WP_068590943.1">
    <property type="nucleotide sequence ID" value="NZ_LRXL01000026.1"/>
</dbReference>
<gene>
    <name evidence="6" type="ORF">ULVI_06600</name>
</gene>
<proteinExistence type="predicted"/>
<keyword evidence="7" id="KW-1185">Reference proteome</keyword>
<keyword evidence="4 5" id="KW-0472">Membrane</keyword>
<sequence>MKKYTNDQLAFIVARIAIGVNLLVHGLVRIPKLTAFAEGLTKGFSETLLPTFIVAPFAYVLPFIELILGLFLIVGFKTRVAVVTSTFLITLLIFGSGLKEDWAAVGTQMIYVIFFFLLLKNLDHNCIAIDSKRKMTVDGFKTKK</sequence>
<dbReference type="EMBL" id="LRXL01000026">
    <property type="protein sequence ID" value="OAB80399.1"/>
    <property type="molecule type" value="Genomic_DNA"/>
</dbReference>
<accession>A0A167J7H1</accession>
<comment type="caution">
    <text evidence="6">The sequence shown here is derived from an EMBL/GenBank/DDBJ whole genome shotgun (WGS) entry which is preliminary data.</text>
</comment>
<protein>
    <submittedName>
        <fullName evidence="6">DoxX family protein</fullName>
    </submittedName>
</protein>
<evidence type="ECO:0000256" key="5">
    <source>
        <dbReference type="SAM" id="Phobius"/>
    </source>
</evidence>
<keyword evidence="3 5" id="KW-1133">Transmembrane helix</keyword>
<comment type="subcellular location">
    <subcellularLocation>
        <location evidence="1">Membrane</location>
        <topology evidence="1">Multi-pass membrane protein</topology>
    </subcellularLocation>
</comment>
<feature type="transmembrane region" description="Helical" evidence="5">
    <location>
        <begin position="9"/>
        <end position="28"/>
    </location>
</feature>
<dbReference type="GO" id="GO:0016020">
    <property type="term" value="C:membrane"/>
    <property type="evidence" value="ECO:0007669"/>
    <property type="project" value="UniProtKB-SubCell"/>
</dbReference>
<feature type="transmembrane region" description="Helical" evidence="5">
    <location>
        <begin position="102"/>
        <end position="119"/>
    </location>
</feature>
<reference evidence="6 7" key="1">
    <citation type="submission" date="2016-02" db="EMBL/GenBank/DDBJ databases">
        <title>Ulvibacter sp. LPB0005, isolated from Thais luteostoma.</title>
        <authorList>
            <person name="Shin S.-K."/>
            <person name="Yi H."/>
        </authorList>
    </citation>
    <scope>NUCLEOTIDE SEQUENCE [LARGE SCALE GENOMIC DNA]</scope>
    <source>
        <strain evidence="6 7">LPB0005</strain>
    </source>
</reference>
<evidence type="ECO:0000256" key="4">
    <source>
        <dbReference type="ARBA" id="ARBA00023136"/>
    </source>
</evidence>
<evidence type="ECO:0000256" key="2">
    <source>
        <dbReference type="ARBA" id="ARBA00022692"/>
    </source>
</evidence>
<feature type="transmembrane region" description="Helical" evidence="5">
    <location>
        <begin position="80"/>
        <end position="96"/>
    </location>
</feature>
<dbReference type="Proteomes" id="UP000077013">
    <property type="component" value="Unassembled WGS sequence"/>
</dbReference>
<evidence type="ECO:0000313" key="7">
    <source>
        <dbReference type="Proteomes" id="UP000077013"/>
    </source>
</evidence>
<dbReference type="InterPro" id="IPR032808">
    <property type="entry name" value="DoxX"/>
</dbReference>
<dbReference type="OrthoDB" id="4732370at2"/>
<organism evidence="6 7">
    <name type="scientific">Cochleicola gelatinilyticus</name>
    <dbReference type="NCBI Taxonomy" id="1763537"/>
    <lineage>
        <taxon>Bacteria</taxon>
        <taxon>Pseudomonadati</taxon>
        <taxon>Bacteroidota</taxon>
        <taxon>Flavobacteriia</taxon>
        <taxon>Flavobacteriales</taxon>
        <taxon>Flavobacteriaceae</taxon>
        <taxon>Cochleicola</taxon>
    </lineage>
</organism>
<evidence type="ECO:0000256" key="3">
    <source>
        <dbReference type="ARBA" id="ARBA00022989"/>
    </source>
</evidence>